<evidence type="ECO:0000256" key="1">
    <source>
        <dbReference type="SAM" id="MobiDB-lite"/>
    </source>
</evidence>
<protein>
    <submittedName>
        <fullName evidence="3">Serpin-9</fullName>
    </submittedName>
</protein>
<reference evidence="3" key="2">
    <citation type="journal article" date="2013" name="BMC Genomics">
        <title>The genome- and transcriptome-wide analysis of innate immunity in the brown planthopper, Nilaparvata lugens.</title>
        <authorList>
            <person name="Bao Y.Y."/>
            <person name="Qu L.Y."/>
            <person name="Zhao D."/>
            <person name="Chen L.B."/>
            <person name="Jin H.Y."/>
            <person name="Xu L.M."/>
            <person name="Cheng J.A."/>
            <person name="Zhang C.X."/>
        </authorList>
    </citation>
    <scope>NUCLEOTIDE SEQUENCE</scope>
</reference>
<accession>N0A0T2</accession>
<name>N0A0T2_NILLU</name>
<feature type="region of interest" description="Disordered" evidence="1">
    <location>
        <begin position="207"/>
        <end position="333"/>
    </location>
</feature>
<feature type="region of interest" description="Disordered" evidence="1">
    <location>
        <begin position="384"/>
        <end position="416"/>
    </location>
</feature>
<feature type="chain" id="PRO_5004105002" evidence="2">
    <location>
        <begin position="27"/>
        <end position="416"/>
    </location>
</feature>
<sequence length="416" mass="44548">MRWRGSVRAVMAALLVSAAILDCASADISSNTTHTHNANVDETDSEESRKVLGSSVVTSVSVIMDHGNGTKSFFGEAADDGATGSPADLLAPDRYEFYTFDESGDLVRRLMTLDQIQGLIAGGDTDGMDGEASAPTYYHEMLPAEPDIEPSDLQGVHKVVASVQNVLKSELESSKNKLPMTKPLSVLSVPDAASSWSILLPGVLSPLSDNTPHRNPPLQTTTTTTPEPQTEAPTTTTTENPTIIHYLPIHNIPPPKKTTSSTHKPSVNKWSSNSNNTNGPTPTTPKYQELKRTTTSTTPVSYVPLTESHSKPAGPTTVNRPTNTGSTFQYTTTPTSSVKNATKVTVKTTSSPVATSPSSITYVPVSMTKPEKQPVSNRITAPIERLPGNQDRFETKKNYTQSASSSLPQTKPTVKT</sequence>
<feature type="compositionally biased region" description="Low complexity" evidence="1">
    <location>
        <begin position="271"/>
        <end position="285"/>
    </location>
</feature>
<dbReference type="AlphaFoldDB" id="N0A0T2"/>
<feature type="signal peptide" evidence="2">
    <location>
        <begin position="1"/>
        <end position="26"/>
    </location>
</feature>
<feature type="compositionally biased region" description="Polar residues" evidence="1">
    <location>
        <begin position="398"/>
        <end position="416"/>
    </location>
</feature>
<feature type="non-terminal residue" evidence="3">
    <location>
        <position position="416"/>
    </location>
</feature>
<feature type="compositionally biased region" description="Low complexity" evidence="1">
    <location>
        <begin position="293"/>
        <end position="306"/>
    </location>
</feature>
<feature type="compositionally biased region" description="Polar residues" evidence="1">
    <location>
        <begin position="31"/>
        <end position="40"/>
    </location>
</feature>
<feature type="compositionally biased region" description="Polar residues" evidence="1">
    <location>
        <begin position="316"/>
        <end position="333"/>
    </location>
</feature>
<feature type="compositionally biased region" description="Polar residues" evidence="1">
    <location>
        <begin position="257"/>
        <end position="270"/>
    </location>
</feature>
<dbReference type="EMBL" id="KC355233">
    <property type="protein sequence ID" value="AGK40933.1"/>
    <property type="molecule type" value="mRNA"/>
</dbReference>
<keyword evidence="2" id="KW-0732">Signal</keyword>
<feature type="region of interest" description="Disordered" evidence="1">
    <location>
        <begin position="31"/>
        <end position="50"/>
    </location>
</feature>
<feature type="compositionally biased region" description="Low complexity" evidence="1">
    <location>
        <begin position="216"/>
        <end position="242"/>
    </location>
</feature>
<proteinExistence type="evidence at transcript level"/>
<organism evidence="3">
    <name type="scientific">Nilaparvata lugens</name>
    <name type="common">Brown planthopper</name>
    <dbReference type="NCBI Taxonomy" id="108931"/>
    <lineage>
        <taxon>Eukaryota</taxon>
        <taxon>Metazoa</taxon>
        <taxon>Ecdysozoa</taxon>
        <taxon>Arthropoda</taxon>
        <taxon>Hexapoda</taxon>
        <taxon>Insecta</taxon>
        <taxon>Pterygota</taxon>
        <taxon>Neoptera</taxon>
        <taxon>Paraneoptera</taxon>
        <taxon>Hemiptera</taxon>
        <taxon>Auchenorrhyncha</taxon>
        <taxon>Fulgoroidea</taxon>
        <taxon>Delphacidae</taxon>
        <taxon>Delphacinae</taxon>
        <taxon>Nilaparvata</taxon>
    </lineage>
</organism>
<evidence type="ECO:0000256" key="2">
    <source>
        <dbReference type="SAM" id="SignalP"/>
    </source>
</evidence>
<reference evidence="3" key="1">
    <citation type="submission" date="2012-12" db="EMBL/GenBank/DDBJ databases">
        <authorList>
            <person name="Bao Y.-Y."/>
            <person name="Zhang C.-X."/>
        </authorList>
    </citation>
    <scope>NUCLEOTIDE SEQUENCE</scope>
</reference>
<dbReference type="OrthoDB" id="1063785at2759"/>
<evidence type="ECO:0000313" key="3">
    <source>
        <dbReference type="EMBL" id="AGK40933.1"/>
    </source>
</evidence>